<evidence type="ECO:0000259" key="7">
    <source>
        <dbReference type="Pfam" id="PF12256"/>
    </source>
</evidence>
<keyword evidence="2" id="KW-0964">Secreted</keyword>
<organism evidence="8 9">
    <name type="scientific">Coraliomargarita akajimensis (strain DSM 45221 / IAM 15411 / JCM 23193 / KCTC 12865 / 04OKA010-24)</name>
    <dbReference type="NCBI Taxonomy" id="583355"/>
    <lineage>
        <taxon>Bacteria</taxon>
        <taxon>Pseudomonadati</taxon>
        <taxon>Verrucomicrobiota</taxon>
        <taxon>Opitutia</taxon>
        <taxon>Puniceicoccales</taxon>
        <taxon>Coraliomargaritaceae</taxon>
        <taxon>Coraliomargarita</taxon>
    </lineage>
</organism>
<dbReference type="Gene3D" id="2.180.10.10">
    <property type="entry name" value="RHS repeat-associated core"/>
    <property type="match status" value="1"/>
</dbReference>
<evidence type="ECO:0000256" key="4">
    <source>
        <dbReference type="ARBA" id="ARBA00023026"/>
    </source>
</evidence>
<sequence>MISQLMHQRALALLATTLFSLPIALAANSTTLVGKLPGDVAVNNTGQASYTIPLELPAGIAGLKPELSIEYSSQGGYGPLGVGWSLSGLSSVTRTGSVYAIDVDPTDPMDPGLQGVQYDNTVDKFAIDGQRLMHVGGSAYGLDGALYRTRIDDFTRVTLQGTGHQIHFKAETKSGLTKYYGHDPDTLFNDQSSLVLNGNSEQDAVTAWALDKIVDTNGNAIDYVYGFDAATNEQYLDRITYANSLVEIELIYDTDPRVLTSYHNGAKIQRSKRLTDIVAKVSAQEQWRYTIAYEMSTDTNRSRLKSVTKTYQTESGAMSLPATTVNYRASRTEADVWADAGPDYLLNVETTSNAADKNGIRFVDLNADGRTDYLYRSNLNNRQGAFLNTPSGFVAAPEFIPPSTITWDSKDEGVALVDLNGDGYPDFIRSYWDRDHGGYWASRIVRLNNKGEGWESENATDYFLPYPLATDEERRSPIRFVDLNGDGLVDILWHRWISSSSQEVGACLNTGSGWMDAPDYYPPYHITDKDYTDLGVQFVDLNGDGLVDMAWNRSLDSDSQVGVRLNTGSGWSTTDTVAYHPPKTFIHKRTPRGARFMDINGDGLVDFLKARQGESSYYAYLNTGNGWEESANYKPPTKFIDSDGAGVGIDFFDVNADGLVDILRHEDDDSSGNRFNGAWLNTGSGWLRDDRYKTKQPVDYDELSTGRENVDLDGDGILDQVVFQAGIFYPEYKGSYFNNHSVPDLLESVVDGFQVETKLAYKPITDADVYSRESDEAEDLVSTFPIVEFQAPMWVVESVTKDSGLGTDYTTSYRYSGARMHLQGFGFLGFRVFTSHDEQTGLTKAEILRQDDPFTGMKEAAYTLSPEQFTSGVAPVSLGRQILSISENHFPLVDPLDPINGYNEIVTPVAGITMFPTYKGSEEWKTEFDSDLDTSALSFSGLIDHAKQYAYGNTFTANGTHSELTAGSTHPVTQEVLTEDIRYVASDGFDEFGNILKIFIDYGDGYSQETINTYDVTATTINNWHLGRLLRAEVTSTAPDTTGQVETVTRESQFGYGPNGLLQYEWIVTASAALDTVSFYNRDAQGRITASTLYYQDATGAWQNHIPENHANLDSTERFYTKTTNALNHSETRAYDPFRGWVDSQTGPNGRTTYFQYDALGRAIREDRPDGTWSATTHEYDDSLSLDYADGTVTSVYKVTTTATLAPTTITWYDKLGRALRTATEAHQEDGDYTSAKWVYQDTGYNALGQVDCVSENYFASDGGPSYWTKTTFDALGRPDVVTAPDGTKLKTIYNERETTTIRNFVDFNTDPLLAAEPSTYGALVPWSSYEENQTTVTRLNAKGDTETVYSYNDDGDALTLDYHYDGVGNLLETVKSSPNDGTVKVSMTYDIRGNKTSLVDPDMGTWEYTYNALGQLIEQTDAKQQVTRKEYDQLGRVTIAYYGYVSATDFQTKHNFYYDGDTDGDGSSDHQHHQIGKLHLERATIKRGGADEESFRRAHYYDSLGRSFLTLSKIEGRWFYQQTDYDDYSRPVRLTHYWRPLSLDDGAHDNYLAWYSHSQETIYDALSFVSEIRDANGKTWWSAPIYNEHGQLTSYLGGNGLKTESEFDPADHTLKRIHVSGGGQTKLDHEYVFDRLGNLETRTKVKSDGNLVETTDYDRLLRLTSAKVNTKAALISKYDDFGNIDDRTDIGAYTYSNAKPHQLTQAGGRSFLYDLNGAMTDFTTENAQGQTIGSGKTTWTAFNKPSQMEVAKYEQTELVKHRSSFGYDTANSRVTQTRQEEDPNNQGTWLDKTRKTYVGALFEQEQAKVAGSTEGSQAPSDWKLTSTRIYITTPAGVIGSWIDDNSQSAPKHTFFHRDHLGSVIAESERVANADITKEFSYDAWGRNRDASDWDGPLDVSTLDRTATDRGYTGHEMLDTLGLVHMNGRIYDATLGRFLSADPYVGNATDLQQYNRYSYVTNNPLSITDPSGFFIKKIAKKIGKFFKKLSKAIMPVILSLSPALNFLYLGITTGDWGMALQQFAISVAAAAVTMGIGAHFNALQAARPGLQFSIELSRATAHGIAQGGFAELSGGDFKSGFLGGFSGSLIGSMLEVESVRNGLDAVGLNSPEGRILTAAVAGGTASEIGGGKFANGAMSAAFVSTYEEILWWITAPKYADLENAEYEYELLDRESKIISERQKTPIRQKTTADYIVVTPWPDGTVSLGLGGDGFGMDHSYAIVFDTNNQMDIQRTRALGVANPLDLSTTAEVIFTNATSVHDLTGYQGYGGLTAGGKGYVGEAGVVKGDGYYGVKLGFGVGIDGGSISPIMPKGNIGYTDSLIHD</sequence>
<dbReference type="InterPro" id="IPR022385">
    <property type="entry name" value="Rhs_assc_core"/>
</dbReference>
<dbReference type="Pfam" id="PF03534">
    <property type="entry name" value="SpvB"/>
    <property type="match status" value="1"/>
</dbReference>
<evidence type="ECO:0000256" key="5">
    <source>
        <dbReference type="SAM" id="Phobius"/>
    </source>
</evidence>
<dbReference type="InterPro" id="IPR022045">
    <property type="entry name" value="TcdB_toxin_mid/N"/>
</dbReference>
<dbReference type="Proteomes" id="UP000000925">
    <property type="component" value="Chromosome"/>
</dbReference>
<dbReference type="eggNOG" id="COG3209">
    <property type="taxonomic scope" value="Bacteria"/>
</dbReference>
<keyword evidence="5" id="KW-1133">Transmembrane helix</keyword>
<dbReference type="OrthoDB" id="9816589at2"/>
<dbReference type="InterPro" id="IPR003284">
    <property type="entry name" value="Sal_SpvB"/>
</dbReference>
<dbReference type="NCBIfam" id="TIGR03696">
    <property type="entry name" value="Rhs_assc_core"/>
    <property type="match status" value="1"/>
</dbReference>
<evidence type="ECO:0000313" key="9">
    <source>
        <dbReference type="Proteomes" id="UP000000925"/>
    </source>
</evidence>
<keyword evidence="9" id="KW-1185">Reference proteome</keyword>
<dbReference type="STRING" id="583355.Caka_0683"/>
<evidence type="ECO:0000256" key="6">
    <source>
        <dbReference type="SAM" id="SignalP"/>
    </source>
</evidence>
<keyword evidence="5" id="KW-0472">Membrane</keyword>
<keyword evidence="3 6" id="KW-0732">Signal</keyword>
<keyword evidence="4" id="KW-0843">Virulence</keyword>
<evidence type="ECO:0000256" key="3">
    <source>
        <dbReference type="ARBA" id="ARBA00022729"/>
    </source>
</evidence>
<protein>
    <submittedName>
        <fullName evidence="8">YD repeat protein</fullName>
    </submittedName>
</protein>
<proteinExistence type="predicted"/>
<feature type="transmembrane region" description="Helical" evidence="5">
    <location>
        <begin position="1992"/>
        <end position="2011"/>
    </location>
</feature>
<keyword evidence="5" id="KW-0812">Transmembrane</keyword>
<gene>
    <name evidence="8" type="ordered locus">Caka_0683</name>
</gene>
<dbReference type="NCBIfam" id="TIGR01643">
    <property type="entry name" value="YD_repeat_2x"/>
    <property type="match status" value="1"/>
</dbReference>
<dbReference type="GO" id="GO:0005737">
    <property type="term" value="C:cytoplasm"/>
    <property type="evidence" value="ECO:0007669"/>
    <property type="project" value="InterPro"/>
</dbReference>
<name>D5EPH0_CORAD</name>
<dbReference type="PANTHER" id="PTHR32305">
    <property type="match status" value="1"/>
</dbReference>
<evidence type="ECO:0000256" key="2">
    <source>
        <dbReference type="ARBA" id="ARBA00022525"/>
    </source>
</evidence>
<dbReference type="KEGG" id="caa:Caka_0683"/>
<dbReference type="InterPro" id="IPR006530">
    <property type="entry name" value="YD"/>
</dbReference>
<feature type="chain" id="PRO_5003070925" evidence="6">
    <location>
        <begin position="27"/>
        <end position="2325"/>
    </location>
</feature>
<feature type="transmembrane region" description="Helical" evidence="5">
    <location>
        <begin position="2023"/>
        <end position="2043"/>
    </location>
</feature>
<dbReference type="SUPFAM" id="SSF69318">
    <property type="entry name" value="Integrin alpha N-terminal domain"/>
    <property type="match status" value="1"/>
</dbReference>
<dbReference type="GO" id="GO:0005576">
    <property type="term" value="C:extracellular region"/>
    <property type="evidence" value="ECO:0007669"/>
    <property type="project" value="UniProtKB-SubCell"/>
</dbReference>
<dbReference type="InterPro" id="IPR028994">
    <property type="entry name" value="Integrin_alpha_N"/>
</dbReference>
<dbReference type="InterPro" id="IPR031325">
    <property type="entry name" value="RHS_repeat"/>
</dbReference>
<reference evidence="8 9" key="1">
    <citation type="journal article" date="2010" name="Stand. Genomic Sci.">
        <title>Complete genome sequence of Coraliomargarita akajimensis type strain (04OKA010-24).</title>
        <authorList>
            <person name="Mavromatis K."/>
            <person name="Abt B."/>
            <person name="Brambilla E."/>
            <person name="Lapidus A."/>
            <person name="Copeland A."/>
            <person name="Deshpande S."/>
            <person name="Nolan M."/>
            <person name="Lucas S."/>
            <person name="Tice H."/>
            <person name="Cheng J.F."/>
            <person name="Han C."/>
            <person name="Detter J.C."/>
            <person name="Woyke T."/>
            <person name="Goodwin L."/>
            <person name="Pitluck S."/>
            <person name="Held B."/>
            <person name="Brettin T."/>
            <person name="Tapia R."/>
            <person name="Ivanova N."/>
            <person name="Mikhailova N."/>
            <person name="Pati A."/>
            <person name="Liolios K."/>
            <person name="Chen A."/>
            <person name="Palaniappan K."/>
            <person name="Land M."/>
            <person name="Hauser L."/>
            <person name="Chang Y.J."/>
            <person name="Jeffries C.D."/>
            <person name="Rohde M."/>
            <person name="Goker M."/>
            <person name="Bristow J."/>
            <person name="Eisen J.A."/>
            <person name="Markowitz V."/>
            <person name="Hugenholtz P."/>
            <person name="Klenk H.P."/>
            <person name="Kyrpides N.C."/>
        </authorList>
    </citation>
    <scope>NUCLEOTIDE SEQUENCE [LARGE SCALE GENOMIC DNA]</scope>
    <source>
        <strain evidence="9">DSM 45221 / IAM 15411 / JCM 23193 / KCTC 12865</strain>
    </source>
</reference>
<accession>D5EPH0</accession>
<dbReference type="Pfam" id="PF05593">
    <property type="entry name" value="RHS_repeat"/>
    <property type="match status" value="1"/>
</dbReference>
<dbReference type="InterPro" id="IPR050708">
    <property type="entry name" value="T6SS_VgrG/RHS"/>
</dbReference>
<feature type="signal peptide" evidence="6">
    <location>
        <begin position="1"/>
        <end position="26"/>
    </location>
</feature>
<dbReference type="PANTHER" id="PTHR32305:SF15">
    <property type="entry name" value="PROTEIN RHSA-RELATED"/>
    <property type="match status" value="1"/>
</dbReference>
<dbReference type="EMBL" id="CP001998">
    <property type="protein sequence ID" value="ADE53707.1"/>
    <property type="molecule type" value="Genomic_DNA"/>
</dbReference>
<dbReference type="Pfam" id="PF12256">
    <property type="entry name" value="TcdB_toxin_midN"/>
    <property type="match status" value="1"/>
</dbReference>
<dbReference type="InterPro" id="IPR013517">
    <property type="entry name" value="FG-GAP"/>
</dbReference>
<dbReference type="HOGENOM" id="CLU_000852_0_0_0"/>
<dbReference type="Pfam" id="PF13517">
    <property type="entry name" value="FG-GAP_3"/>
    <property type="match status" value="2"/>
</dbReference>
<evidence type="ECO:0000256" key="1">
    <source>
        <dbReference type="ARBA" id="ARBA00004613"/>
    </source>
</evidence>
<comment type="subcellular location">
    <subcellularLocation>
        <location evidence="1">Secreted</location>
    </subcellularLocation>
</comment>
<dbReference type="RefSeq" id="WP_013042431.1">
    <property type="nucleotide sequence ID" value="NC_014008.1"/>
</dbReference>
<evidence type="ECO:0000313" key="8">
    <source>
        <dbReference type="EMBL" id="ADE53707.1"/>
    </source>
</evidence>
<feature type="domain" description="Insecticide toxin TcdB middle/N-terminal" evidence="7">
    <location>
        <begin position="705"/>
        <end position="847"/>
    </location>
</feature>